<evidence type="ECO:0000259" key="4">
    <source>
        <dbReference type="Pfam" id="PF13845"/>
    </source>
</evidence>
<feature type="domain" description="DUF4190" evidence="3">
    <location>
        <begin position="36"/>
        <end position="90"/>
    </location>
</feature>
<dbReference type="EMBL" id="CP142149">
    <property type="protein sequence ID" value="WSE26055.1"/>
    <property type="molecule type" value="Genomic_DNA"/>
</dbReference>
<organism evidence="5 6">
    <name type="scientific">Amycolatopsis rhabdoformis</name>
    <dbReference type="NCBI Taxonomy" id="1448059"/>
    <lineage>
        <taxon>Bacteria</taxon>
        <taxon>Bacillati</taxon>
        <taxon>Actinomycetota</taxon>
        <taxon>Actinomycetes</taxon>
        <taxon>Pseudonocardiales</taxon>
        <taxon>Pseudonocardiaceae</taxon>
        <taxon>Amycolatopsis</taxon>
    </lineage>
</organism>
<reference evidence="5 6" key="1">
    <citation type="journal article" date="2015" name="Int. J. Syst. Evol. Microbiol.">
        <title>Amycolatopsis rhabdoformis sp. nov., an actinomycete isolated from a tropical forest soil.</title>
        <authorList>
            <person name="Souza W.R."/>
            <person name="Silva R.E."/>
            <person name="Goodfellow M."/>
            <person name="Busarakam K."/>
            <person name="Figueiro F.S."/>
            <person name="Ferreira D."/>
            <person name="Rodrigues-Filho E."/>
            <person name="Moraes L.A.B."/>
            <person name="Zucchi T.D."/>
        </authorList>
    </citation>
    <scope>NUCLEOTIDE SEQUENCE [LARGE SCALE GENOMIC DNA]</scope>
    <source>
        <strain evidence="5 6">NCIMB 14900</strain>
    </source>
</reference>
<feature type="domain" description="Septum formation-related" evidence="4">
    <location>
        <begin position="117"/>
        <end position="213"/>
    </location>
</feature>
<feature type="transmembrane region" description="Helical" evidence="2">
    <location>
        <begin position="73"/>
        <end position="98"/>
    </location>
</feature>
<evidence type="ECO:0000313" key="6">
    <source>
        <dbReference type="Proteomes" id="UP001330812"/>
    </source>
</evidence>
<evidence type="ECO:0000256" key="2">
    <source>
        <dbReference type="SAM" id="Phobius"/>
    </source>
</evidence>
<dbReference type="RefSeq" id="WP_326565022.1">
    <property type="nucleotide sequence ID" value="NZ_CP142149.1"/>
</dbReference>
<keyword evidence="2" id="KW-0472">Membrane</keyword>
<evidence type="ECO:0000259" key="3">
    <source>
        <dbReference type="Pfam" id="PF13828"/>
    </source>
</evidence>
<feature type="transmembrane region" description="Helical" evidence="2">
    <location>
        <begin position="35"/>
        <end position="61"/>
    </location>
</feature>
<dbReference type="Pfam" id="PF13845">
    <property type="entry name" value="Septum_form"/>
    <property type="match status" value="1"/>
</dbReference>
<dbReference type="Proteomes" id="UP001330812">
    <property type="component" value="Chromosome"/>
</dbReference>
<dbReference type="InterPro" id="IPR025241">
    <property type="entry name" value="DUF4190"/>
</dbReference>
<name>A0ABZ1HUL7_9PSEU</name>
<gene>
    <name evidence="5" type="ORF">VSH64_24565</name>
</gene>
<dbReference type="Pfam" id="PF13828">
    <property type="entry name" value="DUF4190"/>
    <property type="match status" value="1"/>
</dbReference>
<keyword evidence="2" id="KW-1133">Transmembrane helix</keyword>
<proteinExistence type="predicted"/>
<evidence type="ECO:0000256" key="1">
    <source>
        <dbReference type="SAM" id="MobiDB-lite"/>
    </source>
</evidence>
<keyword evidence="2" id="KW-0812">Transmembrane</keyword>
<sequence>MSESVLPPQPTGPSYEDAPLPPPPPRVTGTTTNGFAITSLVLAFLPATVVLSVIFGIIALVKTRRTGQRGRGLAIAGLSISGAWVLVLIAAVVIVSLAPAGDKAAVAVPAASNSVFAAQKGQCFTTYDELTSNIEKVPCDKPHHSEIYGLVVLPGDDTDVYPGDQTLSDQARFFCEAEQRNFFAATTPPSDLVMAVYYPDEGTWQHRGHSAVCTFESRNGALTAPVAH</sequence>
<evidence type="ECO:0000313" key="5">
    <source>
        <dbReference type="EMBL" id="WSE26055.1"/>
    </source>
</evidence>
<accession>A0ABZ1HUL7</accession>
<keyword evidence="6" id="KW-1185">Reference proteome</keyword>
<feature type="region of interest" description="Disordered" evidence="1">
    <location>
        <begin position="1"/>
        <end position="29"/>
    </location>
</feature>
<protein>
    <submittedName>
        <fullName evidence="5">DUF4190 domain-containing protein</fullName>
    </submittedName>
</protein>
<dbReference type="InterPro" id="IPR026004">
    <property type="entry name" value="Septum_form"/>
</dbReference>